<feature type="compositionally biased region" description="Polar residues" evidence="1">
    <location>
        <begin position="167"/>
        <end position="177"/>
    </location>
</feature>
<dbReference type="EMBL" id="CP001958">
    <property type="protein sequence ID" value="ADG99144.1"/>
    <property type="molecule type" value="Genomic_DNA"/>
</dbReference>
<dbReference type="RefSeq" id="WP_013139593.1">
    <property type="nucleotide sequence ID" value="NC_014168.1"/>
</dbReference>
<evidence type="ECO:0000313" key="2">
    <source>
        <dbReference type="EMBL" id="ADG99144.1"/>
    </source>
</evidence>
<dbReference type="STRING" id="640132.Srot_2710"/>
<reference evidence="2 3" key="1">
    <citation type="journal article" date="2010" name="Stand. Genomic Sci.">
        <title>Complete genome sequence of Segniliparus rotundus type strain (CDC 1076).</title>
        <authorList>
            <person name="Sikorski J."/>
            <person name="Lapidus A."/>
            <person name="Copeland A."/>
            <person name="Misra M."/>
            <person name="Glavina Del Rio T."/>
            <person name="Nolan M."/>
            <person name="Lucas S."/>
            <person name="Chen F."/>
            <person name="Tice H."/>
            <person name="Cheng J.F."/>
            <person name="Jando M."/>
            <person name="Schneider S."/>
            <person name="Bruce D."/>
            <person name="Goodwin L."/>
            <person name="Pitluck S."/>
            <person name="Liolios K."/>
            <person name="Mikhailova N."/>
            <person name="Pati A."/>
            <person name="Ivanova N."/>
            <person name="Mavromatis K."/>
            <person name="Chen A."/>
            <person name="Palaniappan K."/>
            <person name="Chertkov O."/>
            <person name="Land M."/>
            <person name="Hauser L."/>
            <person name="Chang Y.J."/>
            <person name="Jeffries C.D."/>
            <person name="Brettin T."/>
            <person name="Detter J.C."/>
            <person name="Han C."/>
            <person name="Rohde M."/>
            <person name="Goker M."/>
            <person name="Bristow J."/>
            <person name="Eisen J.A."/>
            <person name="Markowitz V."/>
            <person name="Hugenholtz P."/>
            <person name="Kyrpides N.C."/>
            <person name="Klenk H.P."/>
        </authorList>
    </citation>
    <scope>NUCLEOTIDE SEQUENCE [LARGE SCALE GENOMIC DNA]</scope>
    <source>
        <strain evidence="3">ATCC BAA-972 / CDC 1076 / CIP 108378 / DSM 44985 / JCM 13578</strain>
    </source>
</reference>
<evidence type="ECO:0000256" key="1">
    <source>
        <dbReference type="SAM" id="MobiDB-lite"/>
    </source>
</evidence>
<feature type="compositionally biased region" description="Polar residues" evidence="1">
    <location>
        <begin position="1"/>
        <end position="34"/>
    </location>
</feature>
<gene>
    <name evidence="2" type="ordered locus">Srot_2710</name>
</gene>
<protein>
    <submittedName>
        <fullName evidence="2">Uncharacterized protein</fullName>
    </submittedName>
</protein>
<feature type="compositionally biased region" description="Low complexity" evidence="1">
    <location>
        <begin position="139"/>
        <end position="152"/>
    </location>
</feature>
<name>D6ZCV7_SEGRD</name>
<dbReference type="AlphaFoldDB" id="D6ZCV7"/>
<dbReference type="KEGG" id="srt:Srot_2710"/>
<organism evidence="2 3">
    <name type="scientific">Segniliparus rotundus (strain ATCC BAA-972 / CDC 1076 / CIP 108378 / DSM 44985 / JCM 13578)</name>
    <dbReference type="NCBI Taxonomy" id="640132"/>
    <lineage>
        <taxon>Bacteria</taxon>
        <taxon>Bacillati</taxon>
        <taxon>Actinomycetota</taxon>
        <taxon>Actinomycetes</taxon>
        <taxon>Mycobacteriales</taxon>
        <taxon>Segniliparaceae</taxon>
        <taxon>Segniliparus</taxon>
    </lineage>
</organism>
<feature type="region of interest" description="Disordered" evidence="1">
    <location>
        <begin position="1"/>
        <end position="203"/>
    </location>
</feature>
<dbReference type="OrthoDB" id="9822387at2"/>
<proteinExistence type="predicted"/>
<feature type="compositionally biased region" description="Low complexity" evidence="1">
    <location>
        <begin position="47"/>
        <end position="68"/>
    </location>
</feature>
<accession>D6ZCV7</accession>
<feature type="compositionally biased region" description="Polar residues" evidence="1">
    <location>
        <begin position="107"/>
        <end position="116"/>
    </location>
</feature>
<feature type="compositionally biased region" description="Pro residues" evidence="1">
    <location>
        <begin position="125"/>
        <end position="138"/>
    </location>
</feature>
<sequence>MDSSIYGSQGGTEQPFSYAQEQSASFNQFGSTTAPAMGFAPPPSGNAAAGWKPSAPSAPSAQASGNNALMGQMPQGSTIGHQPAGVDALRGAEAAKPTTIEPHQGAGLSQAQSPQGAPTAQTHSAPPPPQPAAPPQTPPAQTLQSSSSATAPMSPGIREGTIPLHQQPATTGYQSITPQAPAPPPVQPGYQQVSRGVDPVTGSYANTQVQGNNPYPVPSRAPVFPWQDRDRQHKHLVARDSGAAWWNDAVQYFLTGWLLRGHESEQGKLAFAPLLEPAQEGQLLRKLAEGMPALEWAFVFGEHATEGPRWFWFTNQGPMLAPLRGRGVPSAAAGSLESWPGDYLHGLGAFGRARTAAEAAVLFAEGMVHGGALTQVRAVVTTEEMGSELRDRALGVNTHAQAASGEGHLDNTVVLDLRTAREQVPGFADGKPVASALRLTHPLASANRGLYLRLERLASLWADRGEIAPAGLPIPGWRMAGLAHLASHWVLMALGQASGNWSGERSGWVPVMSEIREALSSTEPWFPPNPDLSSHLAAFDHTAQSFAVMTLRDSKAWLIGDLSNVQDQNMLFAMRDSLADPQQRGEQLRSLAAGSFDSAWRVVLAWEATRLATAHIWREGGPDGNMQWLYDLGYLMHKMYNADLCSRTAKYDANGALERFEAWAQSFDQYNPKPMPNLV</sequence>
<dbReference type="HOGENOM" id="CLU_404847_0_0_11"/>
<evidence type="ECO:0000313" key="3">
    <source>
        <dbReference type="Proteomes" id="UP000002247"/>
    </source>
</evidence>
<keyword evidence="3" id="KW-1185">Reference proteome</keyword>
<dbReference type="Proteomes" id="UP000002247">
    <property type="component" value="Chromosome"/>
</dbReference>